<dbReference type="SUPFAM" id="SSF52540">
    <property type="entry name" value="P-loop containing nucleoside triphosphate hydrolases"/>
    <property type="match status" value="1"/>
</dbReference>
<dbReference type="OrthoDB" id="5296765at2"/>
<dbReference type="Gene3D" id="3.40.50.300">
    <property type="entry name" value="P-loop containing nucleotide triphosphate hydrolases"/>
    <property type="match status" value="1"/>
</dbReference>
<comment type="caution">
    <text evidence="5">The sequence shown here is derived from an EMBL/GenBank/DDBJ whole genome shotgun (WGS) entry which is preliminary data.</text>
</comment>
<evidence type="ECO:0000256" key="2">
    <source>
        <dbReference type="ARBA" id="ARBA00022741"/>
    </source>
</evidence>
<keyword evidence="6" id="KW-1185">Reference proteome</keyword>
<sequence length="256" mass="27004">MRWRVGDRAILADVGLLAPAGRLTAVLGPNGSGKSSLLRAVVGALDVDSGAWSLDGEDLRAMGRRERARRVALVEQEAPTDVALTVLDVVLLGRSPHRSRWQGDTPQDVALAHALLARCGAAHLAARDVATLSGGERQRVHVARALAQEPRLLLLDEPTNHLDVAAQLDLLALVRDVADADGVTAVLVLHDLNQALRWCDHAVVLDAGRVVAAGHPHDVVTPALVARVYGVRAEVLVAGDGTPTLAYLGTGVDAER</sequence>
<evidence type="ECO:0000256" key="1">
    <source>
        <dbReference type="ARBA" id="ARBA00022448"/>
    </source>
</evidence>
<dbReference type="AlphaFoldDB" id="A0A5C5BGY6"/>
<gene>
    <name evidence="5" type="ORF">FH969_00845</name>
</gene>
<dbReference type="InterPro" id="IPR003439">
    <property type="entry name" value="ABC_transporter-like_ATP-bd"/>
</dbReference>
<dbReference type="PANTHER" id="PTHR42794:SF2">
    <property type="entry name" value="ABC TRANSPORTER ATP-BINDING PROTEIN"/>
    <property type="match status" value="1"/>
</dbReference>
<evidence type="ECO:0000313" key="6">
    <source>
        <dbReference type="Proteomes" id="UP000313849"/>
    </source>
</evidence>
<keyword evidence="3 5" id="KW-0067">ATP-binding</keyword>
<dbReference type="CDD" id="cd03214">
    <property type="entry name" value="ABC_Iron-Siderophores_B12_Hemin"/>
    <property type="match status" value="1"/>
</dbReference>
<proteinExistence type="predicted"/>
<organism evidence="5 6">
    <name type="scientific">Miniimonas arenae</name>
    <dbReference type="NCBI Taxonomy" id="676201"/>
    <lineage>
        <taxon>Bacteria</taxon>
        <taxon>Bacillati</taxon>
        <taxon>Actinomycetota</taxon>
        <taxon>Actinomycetes</taxon>
        <taxon>Micrococcales</taxon>
        <taxon>Beutenbergiaceae</taxon>
        <taxon>Miniimonas</taxon>
    </lineage>
</organism>
<dbReference type="PROSITE" id="PS50893">
    <property type="entry name" value="ABC_TRANSPORTER_2"/>
    <property type="match status" value="1"/>
</dbReference>
<keyword evidence="1" id="KW-0813">Transport</keyword>
<evidence type="ECO:0000259" key="4">
    <source>
        <dbReference type="PROSITE" id="PS50893"/>
    </source>
</evidence>
<dbReference type="PANTHER" id="PTHR42794">
    <property type="entry name" value="HEMIN IMPORT ATP-BINDING PROTEIN HMUV"/>
    <property type="match status" value="1"/>
</dbReference>
<dbReference type="GO" id="GO:0016887">
    <property type="term" value="F:ATP hydrolysis activity"/>
    <property type="evidence" value="ECO:0007669"/>
    <property type="project" value="InterPro"/>
</dbReference>
<dbReference type="SMART" id="SM00382">
    <property type="entry name" value="AAA"/>
    <property type="match status" value="1"/>
</dbReference>
<keyword evidence="2" id="KW-0547">Nucleotide-binding</keyword>
<feature type="domain" description="ABC transporter" evidence="4">
    <location>
        <begin position="1"/>
        <end position="232"/>
    </location>
</feature>
<dbReference type="Proteomes" id="UP000313849">
    <property type="component" value="Unassembled WGS sequence"/>
</dbReference>
<accession>A0A5C5BGY6</accession>
<evidence type="ECO:0000313" key="5">
    <source>
        <dbReference type="EMBL" id="TNU77395.1"/>
    </source>
</evidence>
<reference evidence="5 6" key="1">
    <citation type="submission" date="2019-06" db="EMBL/GenBank/DDBJ databases">
        <title>Draft genome sequence of Miniimonas arenae KCTC 19750T isolated from sea sand.</title>
        <authorList>
            <person name="Park S.-J."/>
        </authorList>
    </citation>
    <scope>NUCLEOTIDE SEQUENCE [LARGE SCALE GENOMIC DNA]</scope>
    <source>
        <strain evidence="5 6">KCTC 19750</strain>
    </source>
</reference>
<name>A0A5C5BGY6_9MICO</name>
<dbReference type="InterPro" id="IPR003593">
    <property type="entry name" value="AAA+_ATPase"/>
</dbReference>
<dbReference type="FunFam" id="3.40.50.300:FF:000134">
    <property type="entry name" value="Iron-enterobactin ABC transporter ATP-binding protein"/>
    <property type="match status" value="1"/>
</dbReference>
<dbReference type="EMBL" id="VENP01000001">
    <property type="protein sequence ID" value="TNU77395.1"/>
    <property type="molecule type" value="Genomic_DNA"/>
</dbReference>
<protein>
    <submittedName>
        <fullName evidence="5">ATP-binding cassette domain-containing protein</fullName>
    </submittedName>
</protein>
<evidence type="ECO:0000256" key="3">
    <source>
        <dbReference type="ARBA" id="ARBA00022840"/>
    </source>
</evidence>
<dbReference type="GO" id="GO:0005524">
    <property type="term" value="F:ATP binding"/>
    <property type="evidence" value="ECO:0007669"/>
    <property type="project" value="UniProtKB-KW"/>
</dbReference>
<dbReference type="InterPro" id="IPR027417">
    <property type="entry name" value="P-loop_NTPase"/>
</dbReference>
<dbReference type="Pfam" id="PF00005">
    <property type="entry name" value="ABC_tran"/>
    <property type="match status" value="1"/>
</dbReference>